<dbReference type="SUPFAM" id="SSF48403">
    <property type="entry name" value="Ankyrin repeat"/>
    <property type="match status" value="1"/>
</dbReference>
<evidence type="ECO:0000313" key="1">
    <source>
        <dbReference type="EMBL" id="OAJ44698.1"/>
    </source>
</evidence>
<reference evidence="1 2" key="1">
    <citation type="submission" date="2006-10" db="EMBL/GenBank/DDBJ databases">
        <title>The Genome Sequence of Batrachochytrium dendrobatidis JEL423.</title>
        <authorList>
            <consortium name="The Broad Institute Genome Sequencing Platform"/>
            <person name="Birren B."/>
            <person name="Lander E."/>
            <person name="Galagan J."/>
            <person name="Cuomo C."/>
            <person name="Devon K."/>
            <person name="Jaffe D."/>
            <person name="Butler J."/>
            <person name="Alvarez P."/>
            <person name="Gnerre S."/>
            <person name="Grabherr M."/>
            <person name="Kleber M."/>
            <person name="Mauceli E."/>
            <person name="Brockman W."/>
            <person name="Young S."/>
            <person name="LaButti K."/>
            <person name="Sykes S."/>
            <person name="DeCaprio D."/>
            <person name="Crawford M."/>
            <person name="Koehrsen M."/>
            <person name="Engels R."/>
            <person name="Montgomery P."/>
            <person name="Pearson M."/>
            <person name="Howarth C."/>
            <person name="Larson L."/>
            <person name="White J."/>
            <person name="O'Leary S."/>
            <person name="Kodira C."/>
            <person name="Zeng Q."/>
            <person name="Yandava C."/>
            <person name="Alvarado L."/>
            <person name="Longcore J."/>
            <person name="James T."/>
        </authorList>
    </citation>
    <scope>NUCLEOTIDE SEQUENCE [LARGE SCALE GENOMIC DNA]</scope>
    <source>
        <strain evidence="1 2">JEL423</strain>
    </source>
</reference>
<dbReference type="InterPro" id="IPR036770">
    <property type="entry name" value="Ankyrin_rpt-contain_sf"/>
</dbReference>
<name>A0A177WXJ9_BATDL</name>
<proteinExistence type="predicted"/>
<sequence>MHLAMKNISLYQQLTSLPFELRRIIYKYAGVFTELIHGQLETPYSASTLSQLWAQCLAFDAVHLVSKLPAITLTWELIFLHSERMHKHVWTSKRLIFNRSAITGLTLGENMSRARRTEWFHSVELATRANVGAAHIYLKTLDLDSSWQFSEKFILQQLVIAAGIGDLFSIERTLNSGIPQLYIIDAIELAATHGHLPAVILLCNTQAEIIPSIAGAVQNNHLEIIQYLVLQYPKVVQTCPIEDCGYCVRYGNLELLMYLHSRNIGALFLDNSLEMAAKSGYFKTLQWVKLHMPWIKWDASVIECAAASGNLDIIQWLVTFISDTDFGRSVDLAAINGHIEVLRFLYASSKQTCQRDTIDIATKNGHALVVGFLIDQGQTCSLSAYVWTATHGHFEVIKVLFKHTPRIDWSIVRTCAIHQGHHHISDWLDAQLCS</sequence>
<accession>A0A177WXJ9</accession>
<reference evidence="1 2" key="2">
    <citation type="submission" date="2016-05" db="EMBL/GenBank/DDBJ databases">
        <title>Lineage-specific infection strategies underlie the spectrum of fungal disease in amphibians.</title>
        <authorList>
            <person name="Cuomo C.A."/>
            <person name="Farrer R.A."/>
            <person name="James T."/>
            <person name="Longcore J."/>
            <person name="Birren B."/>
        </authorList>
    </citation>
    <scope>NUCLEOTIDE SEQUENCE [LARGE SCALE GENOMIC DNA]</scope>
    <source>
        <strain evidence="1 2">JEL423</strain>
    </source>
</reference>
<dbReference type="STRING" id="403673.A0A177WXJ9"/>
<dbReference type="OrthoDB" id="76098at2759"/>
<dbReference type="Proteomes" id="UP000077115">
    <property type="component" value="Unassembled WGS sequence"/>
</dbReference>
<organism evidence="1 2">
    <name type="scientific">Batrachochytrium dendrobatidis (strain JEL423)</name>
    <dbReference type="NCBI Taxonomy" id="403673"/>
    <lineage>
        <taxon>Eukaryota</taxon>
        <taxon>Fungi</taxon>
        <taxon>Fungi incertae sedis</taxon>
        <taxon>Chytridiomycota</taxon>
        <taxon>Chytridiomycota incertae sedis</taxon>
        <taxon>Chytridiomycetes</taxon>
        <taxon>Rhizophydiales</taxon>
        <taxon>Rhizophydiales incertae sedis</taxon>
        <taxon>Batrachochytrium</taxon>
    </lineage>
</organism>
<dbReference type="PANTHER" id="PTHR46586">
    <property type="entry name" value="ANKYRIN REPEAT-CONTAINING PROTEIN"/>
    <property type="match status" value="1"/>
</dbReference>
<dbReference type="EMBL" id="DS022313">
    <property type="protein sequence ID" value="OAJ44698.1"/>
    <property type="molecule type" value="Genomic_DNA"/>
</dbReference>
<dbReference type="PANTHER" id="PTHR46586:SF3">
    <property type="entry name" value="ANKYRIN REPEAT-CONTAINING PROTEIN"/>
    <property type="match status" value="1"/>
</dbReference>
<protein>
    <submittedName>
        <fullName evidence="1">Uncharacterized protein</fullName>
    </submittedName>
</protein>
<dbReference type="VEuPathDB" id="FungiDB:BDEG_27901"/>
<dbReference type="AlphaFoldDB" id="A0A177WXJ9"/>
<dbReference type="InterPro" id="IPR052050">
    <property type="entry name" value="SecEffector_AnkRepeat"/>
</dbReference>
<gene>
    <name evidence="1" type="ORF">BDEG_27901</name>
</gene>
<dbReference type="Gene3D" id="1.25.40.20">
    <property type="entry name" value="Ankyrin repeat-containing domain"/>
    <property type="match status" value="1"/>
</dbReference>
<evidence type="ECO:0000313" key="2">
    <source>
        <dbReference type="Proteomes" id="UP000077115"/>
    </source>
</evidence>